<dbReference type="GO" id="GO:0043565">
    <property type="term" value="F:sequence-specific DNA binding"/>
    <property type="evidence" value="ECO:0007669"/>
    <property type="project" value="InterPro"/>
</dbReference>
<keyword evidence="6" id="KW-1185">Reference proteome</keyword>
<keyword evidence="2" id="KW-0238">DNA-binding</keyword>
<gene>
    <name evidence="5" type="ORF">F3087_27320</name>
</gene>
<accession>A0A5N0E8K8</accession>
<name>A0A5N0E8K8_9NOCA</name>
<evidence type="ECO:0000256" key="3">
    <source>
        <dbReference type="ARBA" id="ARBA00023163"/>
    </source>
</evidence>
<keyword evidence="3" id="KW-0804">Transcription</keyword>
<sequence length="262" mass="28327">MIGYRNAGGDGVDLRVAGAAAITVLIEFGGRGLVVDDASGRRTLGGFVVGLPLEAMRVRGERAACIEVRLSPIQAYSLLGIAPTDLGRGAVDLEDLWGVRARRLRAQLADARTWDERFGLTKSFLAQCDRPMRVPDPEVLAGWDRILTSGGQVRIGALAESVGWSHKRLLTRFESQIGLAPKRAAMLVRFRSAVDGLLAGRPAAEVAADCGYTDQAHLSRDVTIFADRAPGALTAHYLPMIAQHRYQAWGKFFQYRAGAAGR</sequence>
<dbReference type="OrthoDB" id="2559672at2"/>
<organism evidence="5 6">
    <name type="scientific">Nocardia colli</name>
    <dbReference type="NCBI Taxonomy" id="2545717"/>
    <lineage>
        <taxon>Bacteria</taxon>
        <taxon>Bacillati</taxon>
        <taxon>Actinomycetota</taxon>
        <taxon>Actinomycetes</taxon>
        <taxon>Mycobacteriales</taxon>
        <taxon>Nocardiaceae</taxon>
        <taxon>Nocardia</taxon>
    </lineage>
</organism>
<protein>
    <submittedName>
        <fullName evidence="5">AraC family transcriptional regulator</fullName>
    </submittedName>
</protein>
<dbReference type="InterPro" id="IPR050204">
    <property type="entry name" value="AraC_XylS_family_regulators"/>
</dbReference>
<proteinExistence type="predicted"/>
<dbReference type="Proteomes" id="UP000323876">
    <property type="component" value="Unassembled WGS sequence"/>
</dbReference>
<dbReference type="AlphaFoldDB" id="A0A5N0E8K8"/>
<dbReference type="Pfam" id="PF12833">
    <property type="entry name" value="HTH_18"/>
    <property type="match status" value="1"/>
</dbReference>
<feature type="domain" description="HTH araC/xylS-type" evidence="4">
    <location>
        <begin position="137"/>
        <end position="236"/>
    </location>
</feature>
<dbReference type="EMBL" id="VXLC01000015">
    <property type="protein sequence ID" value="KAA8885752.1"/>
    <property type="molecule type" value="Genomic_DNA"/>
</dbReference>
<dbReference type="GO" id="GO:0003700">
    <property type="term" value="F:DNA-binding transcription factor activity"/>
    <property type="evidence" value="ECO:0007669"/>
    <property type="project" value="InterPro"/>
</dbReference>
<evidence type="ECO:0000259" key="4">
    <source>
        <dbReference type="PROSITE" id="PS01124"/>
    </source>
</evidence>
<dbReference type="PANTHER" id="PTHR46796">
    <property type="entry name" value="HTH-TYPE TRANSCRIPTIONAL ACTIVATOR RHAS-RELATED"/>
    <property type="match status" value="1"/>
</dbReference>
<reference evidence="5 6" key="1">
    <citation type="submission" date="2019-09" db="EMBL/GenBank/DDBJ databases">
        <authorList>
            <person name="Wang X."/>
        </authorList>
    </citation>
    <scope>NUCLEOTIDE SEQUENCE [LARGE SCALE GENOMIC DNA]</scope>
    <source>
        <strain evidence="5 6">CICC 11023</strain>
    </source>
</reference>
<evidence type="ECO:0000256" key="2">
    <source>
        <dbReference type="ARBA" id="ARBA00023125"/>
    </source>
</evidence>
<keyword evidence="1" id="KW-0805">Transcription regulation</keyword>
<dbReference type="PROSITE" id="PS01124">
    <property type="entry name" value="HTH_ARAC_FAMILY_2"/>
    <property type="match status" value="1"/>
</dbReference>
<dbReference type="SMART" id="SM00342">
    <property type="entry name" value="HTH_ARAC"/>
    <property type="match status" value="1"/>
</dbReference>
<evidence type="ECO:0000256" key="1">
    <source>
        <dbReference type="ARBA" id="ARBA00023015"/>
    </source>
</evidence>
<evidence type="ECO:0000313" key="6">
    <source>
        <dbReference type="Proteomes" id="UP000323876"/>
    </source>
</evidence>
<dbReference type="PANTHER" id="PTHR46796:SF15">
    <property type="entry name" value="BLL1074 PROTEIN"/>
    <property type="match status" value="1"/>
</dbReference>
<comment type="caution">
    <text evidence="5">The sequence shown here is derived from an EMBL/GenBank/DDBJ whole genome shotgun (WGS) entry which is preliminary data.</text>
</comment>
<dbReference type="Gene3D" id="1.10.10.60">
    <property type="entry name" value="Homeodomain-like"/>
    <property type="match status" value="1"/>
</dbReference>
<evidence type="ECO:0000313" key="5">
    <source>
        <dbReference type="EMBL" id="KAA8885752.1"/>
    </source>
</evidence>
<dbReference type="InterPro" id="IPR018060">
    <property type="entry name" value="HTH_AraC"/>
</dbReference>